<feature type="domain" description="Xylose isomerase-like TIM barrel" evidence="1">
    <location>
        <begin position="21"/>
        <end position="212"/>
    </location>
</feature>
<accession>G5GFX2</accession>
<evidence type="ECO:0000313" key="2">
    <source>
        <dbReference type="EMBL" id="EHI56396.1"/>
    </source>
</evidence>
<dbReference type="EMBL" id="ACZL01000009">
    <property type="protein sequence ID" value="EHI56396.1"/>
    <property type="molecule type" value="Genomic_DNA"/>
</dbReference>
<organism evidence="2 3">
    <name type="scientific">Johnsonella ignava ATCC 51276</name>
    <dbReference type="NCBI Taxonomy" id="679200"/>
    <lineage>
        <taxon>Bacteria</taxon>
        <taxon>Bacillati</taxon>
        <taxon>Bacillota</taxon>
        <taxon>Clostridia</taxon>
        <taxon>Lachnospirales</taxon>
        <taxon>Lachnospiraceae</taxon>
        <taxon>Johnsonella</taxon>
    </lineage>
</organism>
<dbReference type="RefSeq" id="WP_005539527.1">
    <property type="nucleotide sequence ID" value="NZ_JH378829.1"/>
</dbReference>
<dbReference type="Proteomes" id="UP000003011">
    <property type="component" value="Unassembled WGS sequence"/>
</dbReference>
<dbReference type="SUPFAM" id="SSF51658">
    <property type="entry name" value="Xylose isomerase-like"/>
    <property type="match status" value="1"/>
</dbReference>
<keyword evidence="3" id="KW-1185">Reference proteome</keyword>
<dbReference type="InterPro" id="IPR013022">
    <property type="entry name" value="Xyl_isomerase-like_TIM-brl"/>
</dbReference>
<dbReference type="AlphaFoldDB" id="G5GFX2"/>
<dbReference type="Pfam" id="PF01261">
    <property type="entry name" value="AP_endonuc_2"/>
    <property type="match status" value="1"/>
</dbReference>
<dbReference type="HOGENOM" id="CLU_050006_4_0_9"/>
<dbReference type="Gene3D" id="3.20.20.150">
    <property type="entry name" value="Divalent-metal-dependent TIM barrel enzymes"/>
    <property type="match status" value="1"/>
</dbReference>
<dbReference type="PANTHER" id="PTHR12110:SF53">
    <property type="entry name" value="BLR5974 PROTEIN"/>
    <property type="match status" value="1"/>
</dbReference>
<evidence type="ECO:0000259" key="1">
    <source>
        <dbReference type="Pfam" id="PF01261"/>
    </source>
</evidence>
<dbReference type="PANTHER" id="PTHR12110">
    <property type="entry name" value="HYDROXYPYRUVATE ISOMERASE"/>
    <property type="match status" value="1"/>
</dbReference>
<comment type="caution">
    <text evidence="2">The sequence shown here is derived from an EMBL/GenBank/DDBJ whole genome shotgun (WGS) entry which is preliminary data.</text>
</comment>
<dbReference type="STRING" id="679200.HMPREF9333_00461"/>
<dbReference type="PATRIC" id="fig|679200.3.peg.491"/>
<dbReference type="InterPro" id="IPR036237">
    <property type="entry name" value="Xyl_isomerase-like_sf"/>
</dbReference>
<name>G5GFX2_9FIRM</name>
<protein>
    <recommendedName>
        <fullName evidence="1">Xylose isomerase-like TIM barrel domain-containing protein</fullName>
    </recommendedName>
</protein>
<proteinExistence type="predicted"/>
<evidence type="ECO:0000313" key="3">
    <source>
        <dbReference type="Proteomes" id="UP000003011"/>
    </source>
</evidence>
<sequence>MNLAISNIAWERADDDFVYNKMAELGFKYIEIAPTALVPQNPYSSDGIKKIYNILDSLYKLYGIKVCSMQSILYGVSSRLFGTEEERQDLFKNILMAVDCAYELSCRNLVFGCPKNRVIENEALQYNIGVDFFKRIADYCEKKNVYFSFEANPVIYNTNYINTTQEALKLVKLVDCSHFGINYDLGCVLYNNEDIDCLDDLLKYVNHIHISEPYLAPVDFAHKTTHIRLRDILKKQGYGVGEGFRDNLKYIQGSKIEVEEKTLPENKSKKMQGCASGCISIEMKKTDNLNILTDIMRYIADIFAV</sequence>
<reference evidence="2 3" key="1">
    <citation type="submission" date="2011-08" db="EMBL/GenBank/DDBJ databases">
        <title>The Genome Sequence of Johnsonella ignava ATCC 51276.</title>
        <authorList>
            <consortium name="The Broad Institute Genome Sequencing Platform"/>
            <person name="Earl A."/>
            <person name="Ward D."/>
            <person name="Feldgarden M."/>
            <person name="Gevers D."/>
            <person name="Izard J."/>
            <person name="Blanton J.M."/>
            <person name="Baranova O.V."/>
            <person name="Dewhirst F.E."/>
            <person name="Young S.K."/>
            <person name="Zeng Q."/>
            <person name="Gargeya S."/>
            <person name="Fitzgerald M."/>
            <person name="Haas B."/>
            <person name="Abouelleil A."/>
            <person name="Alvarado L."/>
            <person name="Arachchi H.M."/>
            <person name="Berlin A."/>
            <person name="Brown A."/>
            <person name="Chapman S.B."/>
            <person name="Chen Z."/>
            <person name="Dunbar C."/>
            <person name="Freedman E."/>
            <person name="Gearin G."/>
            <person name="Gellesch M."/>
            <person name="Goldberg J."/>
            <person name="Griggs A."/>
            <person name="Gujja S."/>
            <person name="Heiman D."/>
            <person name="Howarth C."/>
            <person name="Larson L."/>
            <person name="Lui A."/>
            <person name="MacDonald P.J.P."/>
            <person name="Montmayeur A."/>
            <person name="Murphy C."/>
            <person name="Neiman D."/>
            <person name="Pearson M."/>
            <person name="Priest M."/>
            <person name="Roberts A."/>
            <person name="Saif S."/>
            <person name="Shea T."/>
            <person name="Shenoy N."/>
            <person name="Sisk P."/>
            <person name="Stolte C."/>
            <person name="Sykes S."/>
            <person name="Wortman J."/>
            <person name="Nusbaum C."/>
            <person name="Birren B."/>
        </authorList>
    </citation>
    <scope>NUCLEOTIDE SEQUENCE [LARGE SCALE GENOMIC DNA]</scope>
    <source>
        <strain evidence="2 3">ATCC 51276</strain>
    </source>
</reference>
<gene>
    <name evidence="2" type="ORF">HMPREF9333_00461</name>
</gene>
<dbReference type="eggNOG" id="COG1082">
    <property type="taxonomic scope" value="Bacteria"/>
</dbReference>
<dbReference type="OrthoDB" id="9801426at2"/>
<dbReference type="InterPro" id="IPR050312">
    <property type="entry name" value="IolE/XylAMocC-like"/>
</dbReference>